<sequence length="150" mass="16198">MELKEFVKETLIQISAGIKDAQEEIRNSGGVVNPAHREKAENTGDSHFGVLPNGQNIFLVDFDVSVTVVEEAETDAKAKLNVASLLTLSAGGDSAKSSKAINNISFKVPLALPTDDVSKEDLAARDEAQIQARREMVQRKKARGSRFGGF</sequence>
<accession>A0A4U1B2L5</accession>
<reference evidence="1 2" key="1">
    <citation type="submission" date="2019-04" db="EMBL/GenBank/DDBJ databases">
        <title>Thalassotalea guangxiensis sp. nov., isolated from sediment of the coastal wetland.</title>
        <authorList>
            <person name="Zheng S."/>
            <person name="Zhang D."/>
        </authorList>
    </citation>
    <scope>NUCLEOTIDE SEQUENCE [LARGE SCALE GENOMIC DNA]</scope>
    <source>
        <strain evidence="1 2">ZS-4</strain>
    </source>
</reference>
<comment type="caution">
    <text evidence="1">The sequence shown here is derived from an EMBL/GenBank/DDBJ whole genome shotgun (WGS) entry which is preliminary data.</text>
</comment>
<dbReference type="RefSeq" id="WP_136736777.1">
    <property type="nucleotide sequence ID" value="NZ_SWDB01000032.1"/>
</dbReference>
<organism evidence="1 2">
    <name type="scientific">Thalassotalea mangrovi</name>
    <dbReference type="NCBI Taxonomy" id="2572245"/>
    <lineage>
        <taxon>Bacteria</taxon>
        <taxon>Pseudomonadati</taxon>
        <taxon>Pseudomonadota</taxon>
        <taxon>Gammaproteobacteria</taxon>
        <taxon>Alteromonadales</taxon>
        <taxon>Colwelliaceae</taxon>
        <taxon>Thalassotalea</taxon>
    </lineage>
</organism>
<proteinExistence type="predicted"/>
<dbReference type="Proteomes" id="UP000307999">
    <property type="component" value="Unassembled WGS sequence"/>
</dbReference>
<evidence type="ECO:0000313" key="1">
    <source>
        <dbReference type="EMBL" id="TKB43975.1"/>
    </source>
</evidence>
<protein>
    <submittedName>
        <fullName evidence="1">Uncharacterized protein</fullName>
    </submittedName>
</protein>
<name>A0A4U1B2L5_9GAMM</name>
<dbReference type="OrthoDB" id="7865574at2"/>
<dbReference type="AlphaFoldDB" id="A0A4U1B2L5"/>
<dbReference type="EMBL" id="SWDB01000032">
    <property type="protein sequence ID" value="TKB43975.1"/>
    <property type="molecule type" value="Genomic_DNA"/>
</dbReference>
<evidence type="ECO:0000313" key="2">
    <source>
        <dbReference type="Proteomes" id="UP000307999"/>
    </source>
</evidence>
<keyword evidence="2" id="KW-1185">Reference proteome</keyword>
<gene>
    <name evidence="1" type="ORF">E8M12_13450</name>
</gene>